<protein>
    <submittedName>
        <fullName evidence="3">Polymorphic membrane protein Chlamydia</fullName>
    </submittedName>
</protein>
<evidence type="ECO:0000256" key="2">
    <source>
        <dbReference type="SAM" id="SignalP"/>
    </source>
</evidence>
<feature type="chain" id="PRO_5002734157" evidence="2">
    <location>
        <begin position="31"/>
        <end position="1092"/>
    </location>
</feature>
<dbReference type="PANTHER" id="PTHR11319:SF35">
    <property type="entry name" value="OUTER MEMBRANE PROTEIN PMPC-RELATED"/>
    <property type="match status" value="1"/>
</dbReference>
<feature type="region of interest" description="Disordered" evidence="1">
    <location>
        <begin position="298"/>
        <end position="318"/>
    </location>
</feature>
<dbReference type="InterPro" id="IPR011050">
    <property type="entry name" value="Pectin_lyase_fold/virulence"/>
</dbReference>
<dbReference type="Gene3D" id="2.160.20.10">
    <property type="entry name" value="Single-stranded right-handed beta-helix, Pectin lyase-like"/>
    <property type="match status" value="1"/>
</dbReference>
<proteinExistence type="predicted"/>
<dbReference type="InterPro" id="IPR012334">
    <property type="entry name" value="Pectin_lyas_fold"/>
</dbReference>
<dbReference type="EMBL" id="CP000859">
    <property type="protein sequence ID" value="ABW67592.1"/>
    <property type="molecule type" value="Genomic_DNA"/>
</dbReference>
<evidence type="ECO:0000256" key="1">
    <source>
        <dbReference type="SAM" id="MobiDB-lite"/>
    </source>
</evidence>
<dbReference type="KEGG" id="dol:Dole_1788"/>
<gene>
    <name evidence="3" type="ordered locus">Dole_1788</name>
</gene>
<name>A9A0W7_DESOH</name>
<dbReference type="InterPro" id="IPR059226">
    <property type="entry name" value="Choice_anch_Q_dom"/>
</dbReference>
<dbReference type="HOGENOM" id="CLU_284374_0_0_7"/>
<dbReference type="Proteomes" id="UP000008561">
    <property type="component" value="Chromosome"/>
</dbReference>
<organism evidence="3 4">
    <name type="scientific">Desulfosudis oleivorans (strain DSM 6200 / JCM 39069 / Hxd3)</name>
    <name type="common">Desulfococcus oleovorans</name>
    <dbReference type="NCBI Taxonomy" id="96561"/>
    <lineage>
        <taxon>Bacteria</taxon>
        <taxon>Pseudomonadati</taxon>
        <taxon>Thermodesulfobacteriota</taxon>
        <taxon>Desulfobacteria</taxon>
        <taxon>Desulfobacterales</taxon>
        <taxon>Desulfosudaceae</taxon>
        <taxon>Desulfosudis</taxon>
    </lineage>
</organism>
<dbReference type="SUPFAM" id="SSF51126">
    <property type="entry name" value="Pectin lyase-like"/>
    <property type="match status" value="2"/>
</dbReference>
<dbReference type="eggNOG" id="COG1653">
    <property type="taxonomic scope" value="Bacteria"/>
</dbReference>
<evidence type="ECO:0000313" key="4">
    <source>
        <dbReference type="Proteomes" id="UP000008561"/>
    </source>
</evidence>
<keyword evidence="4" id="KW-1185">Reference proteome</keyword>
<dbReference type="STRING" id="96561.Dole_1788"/>
<dbReference type="InterPro" id="IPR006626">
    <property type="entry name" value="PbH1"/>
</dbReference>
<dbReference type="eggNOG" id="COG1319">
    <property type="taxonomic scope" value="Bacteria"/>
</dbReference>
<feature type="signal peptide" evidence="2">
    <location>
        <begin position="1"/>
        <end position="30"/>
    </location>
</feature>
<dbReference type="NCBIfam" id="NF041518">
    <property type="entry name" value="choice_anch_Q"/>
    <property type="match status" value="1"/>
</dbReference>
<accession>A9A0W7</accession>
<dbReference type="AlphaFoldDB" id="A9A0W7"/>
<reference evidence="3 4" key="1">
    <citation type="submission" date="2007-10" db="EMBL/GenBank/DDBJ databases">
        <title>Complete sequence of Desulfococcus oleovorans Hxd3.</title>
        <authorList>
            <consortium name="US DOE Joint Genome Institute"/>
            <person name="Copeland A."/>
            <person name="Lucas S."/>
            <person name="Lapidus A."/>
            <person name="Barry K."/>
            <person name="Glavina del Rio T."/>
            <person name="Dalin E."/>
            <person name="Tice H."/>
            <person name="Pitluck S."/>
            <person name="Kiss H."/>
            <person name="Brettin T."/>
            <person name="Bruce D."/>
            <person name="Detter J.C."/>
            <person name="Han C."/>
            <person name="Schmutz J."/>
            <person name="Larimer F."/>
            <person name="Land M."/>
            <person name="Hauser L."/>
            <person name="Kyrpides N."/>
            <person name="Kim E."/>
            <person name="Wawrik B."/>
            <person name="Richardson P."/>
        </authorList>
    </citation>
    <scope>NUCLEOTIDE SEQUENCE [LARGE SCALE GENOMIC DNA]</scope>
    <source>
        <strain evidence="4">DSM 6200 / JCM 39069 / Hxd3</strain>
    </source>
</reference>
<dbReference type="PANTHER" id="PTHR11319">
    <property type="entry name" value="G PROTEIN-COUPLED RECEPTOR-RELATED"/>
    <property type="match status" value="1"/>
</dbReference>
<sequence>MTALKWKAAPFFFGLSVFALLCLSPLSAFSQNINIDPCVAILGLDGGECGGWAMDNSFDCMYEENSILRVIKYLDNKSFQYRSVLEFNLPTEVMDSTISSATLFLPNDSSYGYLYDRVILNGYNADCTARLDDFENTDNAIEYFPAHTSGTDYYIDVTEFISTMQGTTGTIGFNLISNGSDGYLDVRIANTAERRSQLRVQYAAKIVVDSDATGNNDGTSWTDAYVSLQDALNAAMAGDQIWVAAGTYYPDEGSSQTDNDRASTFLIPSGVAVYGGFDGTDGAGGGALETTLDERDWENNPTILSGDLGQDDDSGGDNSENAYHVVWFDRAGNQTRLDGVTITAGNADGSLWNDKNGGGIYNDGSGSGNSSNPCLNNCTISGNNAFNAGGGIYNNGSDTLSLTGDSSPTLTDCVISGNNAGSGGGIYNYGSYGNSSPVLTNCTINENNAYNGGGIYNNSSNGNSSPILLNCIINGNTAEMGGGLHNESDDTGTCMPELTGCTITNNTALYEGGGMDNYAHNGTTSPILTDCTISDNSADTGGGFSNNALEHGICSPTLYNCVISGNAATGFGGGMYNYNNSGETCPALTNCTITNNTATYEGGGIGNYAHNNGASSSPALTNCVIRGNTAEVGGGISNYADNEGTSSPVLTNCTISGNAADNGGGIFNGGFEGIISPALTNCILWNNHADISGPEIYNDGGSPAYAYCNIKGSGGSAAWNTTLGTDSGNNIDADPIFANPAADLRLMAGSPCLDTGNNVANGTSFDLDGEARIQNTIIDMGAYEGAEALPFANLVNWNGNLVADFGDNGLWYHNGSNWNWMTNRGHVNQMVVWDGKLVVDFGSDYGVHYYDGTGWTWMSNKGGVAKMITWNNGATEKLVVDFGAGKRVYTYNGSWSWFTNKDAVANMTVWDNRLVVDFGSGRGVYNNNGTWNWMTNKDDIAKMVAWNNGSAERLVVDFGGGRRVYTYNGAWAWLTNKDDVADMTVWNNKLVVDFGNGRSVYNYDGAWHWMTNKDNVTKMVTWKDGADKLAVDFGSGRGMFYYDGVWHWMSNKDDLTDMIAWGTRLAVDFGSGRGMYNYDGAWHWMKNWSTAD</sequence>
<keyword evidence="2" id="KW-0732">Signal</keyword>
<evidence type="ECO:0000313" key="3">
    <source>
        <dbReference type="EMBL" id="ABW67592.1"/>
    </source>
</evidence>
<dbReference type="SMART" id="SM00710">
    <property type="entry name" value="PbH1"/>
    <property type="match status" value="9"/>
</dbReference>